<feature type="region of interest" description="Disordered" evidence="11">
    <location>
        <begin position="500"/>
        <end position="522"/>
    </location>
</feature>
<dbReference type="Proteomes" id="UP001212152">
    <property type="component" value="Unassembled WGS sequence"/>
</dbReference>
<dbReference type="Pfam" id="PF14988">
    <property type="entry name" value="DUF4515"/>
    <property type="match status" value="1"/>
</dbReference>
<keyword evidence="8" id="KW-0966">Cell projection</keyword>
<evidence type="ECO:0000256" key="1">
    <source>
        <dbReference type="ARBA" id="ARBA00004120"/>
    </source>
</evidence>
<feature type="coiled-coil region" evidence="10">
    <location>
        <begin position="256"/>
        <end position="283"/>
    </location>
</feature>
<comment type="similarity">
    <text evidence="2">Belongs to the BBOF1 family.</text>
</comment>
<dbReference type="PANTHER" id="PTHR14845">
    <property type="entry name" value="COILED-COIL DOMAIN-CONTAINING 166"/>
    <property type="match status" value="1"/>
</dbReference>
<keyword evidence="7" id="KW-0206">Cytoskeleton</keyword>
<evidence type="ECO:0000313" key="13">
    <source>
        <dbReference type="EMBL" id="KAJ3174982.1"/>
    </source>
</evidence>
<feature type="compositionally biased region" description="Gly residues" evidence="11">
    <location>
        <begin position="500"/>
        <end position="515"/>
    </location>
</feature>
<proteinExistence type="inferred from homology"/>
<evidence type="ECO:0000256" key="5">
    <source>
        <dbReference type="ARBA" id="ARBA00023054"/>
    </source>
</evidence>
<dbReference type="PANTHER" id="PTHR14845:SF5">
    <property type="entry name" value="BASAL BODY-ORIENTATION FACTOR 1"/>
    <property type="match status" value="1"/>
</dbReference>
<evidence type="ECO:0000256" key="8">
    <source>
        <dbReference type="ARBA" id="ARBA00023273"/>
    </source>
</evidence>
<dbReference type="EMBL" id="JADGJQ010000057">
    <property type="protein sequence ID" value="KAJ3174982.1"/>
    <property type="molecule type" value="Genomic_DNA"/>
</dbReference>
<dbReference type="AlphaFoldDB" id="A0AAD5THG8"/>
<feature type="coiled-coil region" evidence="10">
    <location>
        <begin position="60"/>
        <end position="154"/>
    </location>
</feature>
<keyword evidence="4" id="KW-0963">Cytoplasm</keyword>
<protein>
    <recommendedName>
        <fullName evidence="3">Basal body-orientation factor 1</fullName>
    </recommendedName>
    <alternativeName>
        <fullName evidence="9">Coiled-coil domain-containing protein 176</fullName>
    </alternativeName>
</protein>
<accession>A0AAD5THG8</accession>
<reference evidence="13" key="1">
    <citation type="submission" date="2020-05" db="EMBL/GenBank/DDBJ databases">
        <title>Phylogenomic resolution of chytrid fungi.</title>
        <authorList>
            <person name="Stajich J.E."/>
            <person name="Amses K."/>
            <person name="Simmons R."/>
            <person name="Seto K."/>
            <person name="Myers J."/>
            <person name="Bonds A."/>
            <person name="Quandt C.A."/>
            <person name="Barry K."/>
            <person name="Liu P."/>
            <person name="Grigoriev I."/>
            <person name="Longcore J.E."/>
            <person name="James T.Y."/>
        </authorList>
    </citation>
    <scope>NUCLEOTIDE SEQUENCE</scope>
    <source>
        <strain evidence="13">JEL0379</strain>
    </source>
</reference>
<evidence type="ECO:0000256" key="7">
    <source>
        <dbReference type="ARBA" id="ARBA00023212"/>
    </source>
</evidence>
<dbReference type="InterPro" id="IPR032777">
    <property type="entry name" value="DUF4515"/>
</dbReference>
<evidence type="ECO:0000259" key="12">
    <source>
        <dbReference type="Pfam" id="PF14988"/>
    </source>
</evidence>
<comment type="caution">
    <text evidence="13">The sequence shown here is derived from an EMBL/GenBank/DDBJ whole genome shotgun (WGS) entry which is preliminary data.</text>
</comment>
<evidence type="ECO:0000256" key="10">
    <source>
        <dbReference type="SAM" id="Coils"/>
    </source>
</evidence>
<evidence type="ECO:0000256" key="11">
    <source>
        <dbReference type="SAM" id="MobiDB-lite"/>
    </source>
</evidence>
<evidence type="ECO:0000256" key="9">
    <source>
        <dbReference type="ARBA" id="ARBA00031573"/>
    </source>
</evidence>
<keyword evidence="6" id="KW-0969">Cilium</keyword>
<gene>
    <name evidence="13" type="ORF">HDU87_006516</name>
</gene>
<evidence type="ECO:0000256" key="4">
    <source>
        <dbReference type="ARBA" id="ARBA00022490"/>
    </source>
</evidence>
<evidence type="ECO:0000256" key="3">
    <source>
        <dbReference type="ARBA" id="ARBA00015392"/>
    </source>
</evidence>
<organism evidence="13 14">
    <name type="scientific">Geranomyces variabilis</name>
    <dbReference type="NCBI Taxonomy" id="109894"/>
    <lineage>
        <taxon>Eukaryota</taxon>
        <taxon>Fungi</taxon>
        <taxon>Fungi incertae sedis</taxon>
        <taxon>Chytridiomycota</taxon>
        <taxon>Chytridiomycota incertae sedis</taxon>
        <taxon>Chytridiomycetes</taxon>
        <taxon>Spizellomycetales</taxon>
        <taxon>Powellomycetaceae</taxon>
        <taxon>Geranomyces</taxon>
    </lineage>
</organism>
<comment type="subcellular location">
    <subcellularLocation>
        <location evidence="1">Cytoplasm</location>
        <location evidence="1">Cytoskeleton</location>
        <location evidence="1">Cilium basal body</location>
    </subcellularLocation>
</comment>
<evidence type="ECO:0000256" key="6">
    <source>
        <dbReference type="ARBA" id="ARBA00023069"/>
    </source>
</evidence>
<name>A0AAD5THG8_9FUNG</name>
<feature type="domain" description="DUF4515" evidence="12">
    <location>
        <begin position="60"/>
        <end position="245"/>
    </location>
</feature>
<keyword evidence="5 10" id="KW-0175">Coiled coil</keyword>
<evidence type="ECO:0000313" key="14">
    <source>
        <dbReference type="Proteomes" id="UP001212152"/>
    </source>
</evidence>
<sequence length="522" mass="58088">MAMNANGELVPVKEYILEQTLSATSKSLDSYKERMTGLVHTHEDLQEACQQQEKDALEVIAALHRENEKREAKIKELRQQLDDEAKRHQDEVDEAAEEHDRKISDMSALVAEKEAACNVMQQEFSVIKDFRKKRHDLIKELEAQKQLMSDTERRHIETVARMERKFFEEKIRLQKEVNRKISELATKAHREAVANLKETEKEVFRQNVRISEALRHHVAESEALGKRNEELTRINARLVDEKGLHDVIVREKIVQAKTQAKEIKELRLKIQSMEHTLSHVVREFVHERTLMGEVASRELGSVRALAAALTASLERKTREMRYIKRLAQHVLDQRSDLEKFFLDALATIRDAIAAERLAAQKTQAAEYNRRLKAILTAKHGGAGTAGTPAASPAGAVVAMPDTNVAGTKDTTAATADIPTTAPNPNAKVEISELSWADKEKVMRLLFARMNGISLVGRNGGDYASEADGGGGEDTSADQSGQAETYGYEDRMVDIGDDWRGGGAEAGLGGGGGPIPVGGHWDD</sequence>
<evidence type="ECO:0000256" key="2">
    <source>
        <dbReference type="ARBA" id="ARBA00007508"/>
    </source>
</evidence>
<keyword evidence="14" id="KW-1185">Reference proteome</keyword>